<feature type="transmembrane region" description="Helical" evidence="1">
    <location>
        <begin position="65"/>
        <end position="90"/>
    </location>
</feature>
<feature type="transmembrane region" description="Helical" evidence="1">
    <location>
        <begin position="150"/>
        <end position="168"/>
    </location>
</feature>
<sequence length="226" mass="26248">MCYSVKSSLKTVALSLFSIIYLLSSGIPHFQWIGITLIGWCGMQFAELLLWSTNPIKSCTLMNKIITLTLIPLVLVMQPLGSLFGSLYVTPWLKSSLFRKRFIIIYSLLICLCIYYNNFYNIFKTCTTVTPKGHLYWGTAPYSSYGSYDYFIYFLWCFLIVLPFITFWNKSFLILKLLYIAPLFGFLYGLYTDGKPSIWCYYTSYTSFTAIILLFLQQTGIYKIIK</sequence>
<evidence type="ECO:0000313" key="2">
    <source>
        <dbReference type="EMBL" id="QHT32317.1"/>
    </source>
</evidence>
<accession>A0A6C0ETE1</accession>
<protein>
    <submittedName>
        <fullName evidence="2">Uncharacterized protein</fullName>
    </submittedName>
</protein>
<dbReference type="EMBL" id="MN738934">
    <property type="protein sequence ID" value="QHT32317.1"/>
    <property type="molecule type" value="Genomic_DNA"/>
</dbReference>
<feature type="transmembrane region" description="Helical" evidence="1">
    <location>
        <begin position="196"/>
        <end position="216"/>
    </location>
</feature>
<keyword evidence="1" id="KW-0472">Membrane</keyword>
<reference evidence="2" key="1">
    <citation type="journal article" date="2020" name="Nature">
        <title>Giant virus diversity and host interactions through global metagenomics.</title>
        <authorList>
            <person name="Schulz F."/>
            <person name="Roux S."/>
            <person name="Paez-Espino D."/>
            <person name="Jungbluth S."/>
            <person name="Walsh D.A."/>
            <person name="Denef V.J."/>
            <person name="McMahon K.D."/>
            <person name="Konstantinidis K.T."/>
            <person name="Eloe-Fadrosh E.A."/>
            <person name="Kyrpides N.C."/>
            <person name="Woyke T."/>
        </authorList>
    </citation>
    <scope>NUCLEOTIDE SEQUENCE</scope>
    <source>
        <strain evidence="2">GVMAG-M-3300009159-65</strain>
    </source>
</reference>
<keyword evidence="1" id="KW-1133">Transmembrane helix</keyword>
<feature type="transmembrane region" description="Helical" evidence="1">
    <location>
        <begin position="102"/>
        <end position="123"/>
    </location>
</feature>
<dbReference type="AlphaFoldDB" id="A0A6C0ETE1"/>
<feature type="transmembrane region" description="Helical" evidence="1">
    <location>
        <begin position="173"/>
        <end position="190"/>
    </location>
</feature>
<proteinExistence type="predicted"/>
<evidence type="ECO:0000256" key="1">
    <source>
        <dbReference type="SAM" id="Phobius"/>
    </source>
</evidence>
<organism evidence="2">
    <name type="scientific">viral metagenome</name>
    <dbReference type="NCBI Taxonomy" id="1070528"/>
    <lineage>
        <taxon>unclassified sequences</taxon>
        <taxon>metagenomes</taxon>
        <taxon>organismal metagenomes</taxon>
    </lineage>
</organism>
<feature type="transmembrane region" description="Helical" evidence="1">
    <location>
        <begin position="12"/>
        <end position="45"/>
    </location>
</feature>
<keyword evidence="1" id="KW-0812">Transmembrane</keyword>
<name>A0A6C0ETE1_9ZZZZ</name>